<dbReference type="PANTHER" id="PTHR46174">
    <property type="entry name" value="CXXC-TYPE ZINC FINGER PROTEIN 1"/>
    <property type="match status" value="1"/>
</dbReference>
<dbReference type="InterPro" id="IPR037869">
    <property type="entry name" value="Spp1/CFP1"/>
</dbReference>
<feature type="compositionally biased region" description="Basic and acidic residues" evidence="8">
    <location>
        <begin position="346"/>
        <end position="362"/>
    </location>
</feature>
<protein>
    <recommendedName>
        <fullName evidence="9">PHD-type domain-containing protein</fullName>
    </recommendedName>
</protein>
<dbReference type="InterPro" id="IPR019786">
    <property type="entry name" value="Zinc_finger_PHD-type_CS"/>
</dbReference>
<dbReference type="InterPro" id="IPR013083">
    <property type="entry name" value="Znf_RING/FYVE/PHD"/>
</dbReference>
<evidence type="ECO:0000313" key="11">
    <source>
        <dbReference type="Proteomes" id="UP001497383"/>
    </source>
</evidence>
<dbReference type="RefSeq" id="XP_066829813.1">
    <property type="nucleotide sequence ID" value="XM_066972922.1"/>
</dbReference>
<dbReference type="InterPro" id="IPR001965">
    <property type="entry name" value="Znf_PHD"/>
</dbReference>
<evidence type="ECO:0000256" key="3">
    <source>
        <dbReference type="ARBA" id="ARBA00022771"/>
    </source>
</evidence>
<feature type="compositionally biased region" description="Basic residues" evidence="8">
    <location>
        <begin position="14"/>
        <end position="24"/>
    </location>
</feature>
<keyword evidence="11" id="KW-1185">Reference proteome</keyword>
<comment type="subcellular location">
    <subcellularLocation>
        <location evidence="1">Nucleus</location>
    </subcellularLocation>
</comment>
<keyword evidence="3 6" id="KW-0863">Zinc-finger</keyword>
<dbReference type="PROSITE" id="PS50016">
    <property type="entry name" value="ZF_PHD_2"/>
    <property type="match status" value="1"/>
</dbReference>
<dbReference type="SMART" id="SM00249">
    <property type="entry name" value="PHD"/>
    <property type="match status" value="1"/>
</dbReference>
<accession>A0ABP0ZKH6</accession>
<dbReference type="GeneID" id="92208071"/>
<evidence type="ECO:0000256" key="1">
    <source>
        <dbReference type="ARBA" id="ARBA00004123"/>
    </source>
</evidence>
<keyword evidence="5" id="KW-0539">Nucleus</keyword>
<feature type="coiled-coil region" evidence="7">
    <location>
        <begin position="406"/>
        <end position="433"/>
    </location>
</feature>
<feature type="compositionally biased region" description="Low complexity" evidence="8">
    <location>
        <begin position="270"/>
        <end position="293"/>
    </location>
</feature>
<proteinExistence type="predicted"/>
<evidence type="ECO:0000256" key="4">
    <source>
        <dbReference type="ARBA" id="ARBA00022833"/>
    </source>
</evidence>
<dbReference type="PROSITE" id="PS01359">
    <property type="entry name" value="ZF_PHD_1"/>
    <property type="match status" value="1"/>
</dbReference>
<dbReference type="InterPro" id="IPR019787">
    <property type="entry name" value="Znf_PHD-finger"/>
</dbReference>
<feature type="region of interest" description="Disordered" evidence="8">
    <location>
        <begin position="266"/>
        <end position="304"/>
    </location>
</feature>
<keyword evidence="4" id="KW-0862">Zinc</keyword>
<evidence type="ECO:0000256" key="7">
    <source>
        <dbReference type="SAM" id="Coils"/>
    </source>
</evidence>
<dbReference type="Gene3D" id="3.30.40.10">
    <property type="entry name" value="Zinc/RING finger domain, C3HC4 (zinc finger)"/>
    <property type="match status" value="1"/>
</dbReference>
<dbReference type="Pfam" id="PF00628">
    <property type="entry name" value="PHD"/>
    <property type="match status" value="1"/>
</dbReference>
<evidence type="ECO:0000256" key="6">
    <source>
        <dbReference type="PROSITE-ProRule" id="PRU00146"/>
    </source>
</evidence>
<dbReference type="InterPro" id="IPR011011">
    <property type="entry name" value="Znf_FYVE_PHD"/>
</dbReference>
<reference evidence="10 11" key="1">
    <citation type="submission" date="2024-03" db="EMBL/GenBank/DDBJ databases">
        <authorList>
            <person name="Brejova B."/>
        </authorList>
    </citation>
    <scope>NUCLEOTIDE SEQUENCE [LARGE SCALE GENOMIC DNA]</scope>
    <source>
        <strain evidence="10 11">CBS 14171</strain>
    </source>
</reference>
<gene>
    <name evidence="10" type="ORF">LODBEIA_P28750</name>
</gene>
<feature type="region of interest" description="Disordered" evidence="8">
    <location>
        <begin position="1"/>
        <end position="46"/>
    </location>
</feature>
<dbReference type="PANTHER" id="PTHR46174:SF1">
    <property type="entry name" value="CXXC-TYPE ZINC FINGER PROTEIN 1"/>
    <property type="match status" value="1"/>
</dbReference>
<organism evidence="10 11">
    <name type="scientific">Lodderomyces beijingensis</name>
    <dbReference type="NCBI Taxonomy" id="1775926"/>
    <lineage>
        <taxon>Eukaryota</taxon>
        <taxon>Fungi</taxon>
        <taxon>Dikarya</taxon>
        <taxon>Ascomycota</taxon>
        <taxon>Saccharomycotina</taxon>
        <taxon>Pichiomycetes</taxon>
        <taxon>Debaryomycetaceae</taxon>
        <taxon>Candida/Lodderomyces clade</taxon>
        <taxon>Lodderomyces</taxon>
    </lineage>
</organism>
<dbReference type="SUPFAM" id="SSF57903">
    <property type="entry name" value="FYVE/PHD zinc finger"/>
    <property type="match status" value="1"/>
</dbReference>
<evidence type="ECO:0000256" key="8">
    <source>
        <dbReference type="SAM" id="MobiDB-lite"/>
    </source>
</evidence>
<evidence type="ECO:0000256" key="5">
    <source>
        <dbReference type="ARBA" id="ARBA00023242"/>
    </source>
</evidence>
<feature type="region of interest" description="Disordered" evidence="8">
    <location>
        <begin position="346"/>
        <end position="373"/>
    </location>
</feature>
<feature type="compositionally biased region" description="Basic residues" evidence="8">
    <location>
        <begin position="294"/>
        <end position="304"/>
    </location>
</feature>
<evidence type="ECO:0000313" key="10">
    <source>
        <dbReference type="EMBL" id="CAK9438651.1"/>
    </source>
</evidence>
<dbReference type="EMBL" id="OZ022407">
    <property type="protein sequence ID" value="CAK9438651.1"/>
    <property type="molecule type" value="Genomic_DNA"/>
</dbReference>
<evidence type="ECO:0000256" key="2">
    <source>
        <dbReference type="ARBA" id="ARBA00022723"/>
    </source>
</evidence>
<feature type="domain" description="PHD-type" evidence="9">
    <location>
        <begin position="71"/>
        <end position="121"/>
    </location>
</feature>
<feature type="compositionally biased region" description="Basic and acidic residues" evidence="8">
    <location>
        <begin position="1"/>
        <end position="13"/>
    </location>
</feature>
<sequence>MTIDTEPSHDISRRSRPLKRRRSRNTQNGDGLKRKRVASPEVDVSEETNEELAKQYKKFANAPRFNYNSEELFCVCRRIDDGEIMVACDGCEEWYHFKCMKINPELSNLIAKFFCKFCKWKGEGETLWKRKCRVEGCFAPIEGGSKYCSREHGKQYMERLILEKKDGLQQGQVRAILDFASNDCGKLQKLGSEFPELREVAELKTDEAALAKFPQPVQEKIKAADDRANVAAQELQREKSKKQGLMTTRENIKVLNDKISEMLFPDAKEQQQQQQQQSSVVSASSASSSSSKLKSSKSKKSKSKSKKRIELCMCDKSDEGWVNQIASSQGLLNELVAVIKRREEIKDREDQADSGDEEHPADDQIEDDQEKEQDKTVIDFDWFKGALCIKEKKKCHRHNGWWGLYCDEVDKALEQLQAKKEQLQQEKQAILRNYSIQVYEQ</sequence>
<name>A0ABP0ZKH6_9ASCO</name>
<keyword evidence="7" id="KW-0175">Coiled coil</keyword>
<dbReference type="Proteomes" id="UP001497383">
    <property type="component" value="Chromosome 3"/>
</dbReference>
<keyword evidence="2" id="KW-0479">Metal-binding</keyword>
<evidence type="ECO:0000259" key="9">
    <source>
        <dbReference type="PROSITE" id="PS50016"/>
    </source>
</evidence>